<accession>A0ABR1FNH7</accession>
<feature type="chain" id="PRO_5046067206" description="SRCR domain-containing protein" evidence="10">
    <location>
        <begin position="18"/>
        <end position="1793"/>
    </location>
</feature>
<keyword evidence="4" id="KW-0677">Repeat</keyword>
<sequence length="1793" mass="186590">MKLNAALCLASATLAAAQIQLLDGPDAYSGTIYALNPAANTWGNVCDDGWDLADADVVCRQVFGTNYEAYTATSHNYFGSADNNNNFVYDDVDCGGSENNLVECPSMGLHNCGHGEQAGVICVTPLTHPTPNPTPAPSTTPTPVPTPAPSVSPTPAPTTSPTPAPSPAPTASPTSAPTVSPTPAPSTSPTPAPSPAPTAAPTASFIEIISIGTASTCVANHECELVWVYRGDPGACETVIIETVDLTDGVLAEETTTNDGNHTTSFFGDAGANEFTVRLTCDPDASLTDSKQFAVSFTPAPTSAPSVAPTPAPSVAPTPSPSTSPTPAPSTQAPTNSYAAGPYSYSYDSYSYATYAPSLTLAPSTLAPTMAPTLAPTAPTLAPTETPTLSLAPTLAPTSPPTVSLAPTLSLAPTTASPTLSLAPTLSPTPPPSRAPTTAAPTTFTRAPTATPVVVVFDAPKTVGTCDDLVVDASSTRGSGGRPWQSVTWNATAAGASPEQARIVADAAAAAENEDVYVVAAAALGGVELRISATFVSALGAAGGASHAASVAAGALPSVKIVGGEAQTVRRSEGLRVEAQASAATACGDLDTSALTYAWELTATDPADATLGIDESQDPRYFEALPFELDGGATYALRVVVTDGAGLSNAAEVAVTVAAAPLVALVAGGSFRTASATDAFVLDASESYDPDVVPGDESDLAFLWTCAGDGCGSLESWDDGASTLALVASPGSYFFDVEVSAGDGRSARASQAVDVVAAPVPSLEIAPVETGKVNPSASLVLEATVGPNDAACVVSWSLAEGATAGGSALQELALADTSKSIAAAASARIPLVLAPAALTARSRSRVGNTSAEAQIAGGTPATPTTARSCPGLEAAGFAVAVVAHVADAFGAVAVATTFVAVEPLSTASTADLAGAADALLSSALETGDSRAVAMVTVAASAALETEDCGVDADGLARRTRRSRRRPARRRRAGRRRERRRRALKSKGDGDVAGAWTAGKSLATNYEFVIQRVAPAANVSGDGASVTVDCGVGATDNATCPGYDAAEVRELVCVNATGLVDVNCSVEAVPTCLRYAEDVGDWDASSCFVVAETATNTTCSCRQAPASDYASATSGNAYLNYYEQAFADPLAGSLVEHASSLLKLIYAMMGICGGCALIGGFLDRRHRDDDGGRKPAQKRPSVEAGRGGRGDDADEPLSPGASRIREQSLADALPSGLVHDNAVLKGLHKSLGGDPLPKDGRVSTYKKLKALAAIAVREHEWFGALLYFDEDEPRPVRCLLWFVDMLLIVWGTALVSWYQFPAGMCEMETTEASCLRVKSTASWGQRSLCEWDPIFEDPCMMAELSPEDEFYSELQVAVLAVALTLPLIKLIEYLSARYFFVPSKPCCGEELDDGPTEDDDAAVEGGRRLLAGLGIDESVDAAGDARAAAAHAALEETMRLVLARRLELVDALDAEMDPTAKANLKTLLKCHERAWACEPEGLYWQRRFARRARARLVESLECFEAFAPGLEDDDPAMRAAALCQVHYASALRPGTERLVFRDGAGGADAEPAPVAAWAKGLAYGVVFLMAGGAFYFTLFATRMMEGKGTAVMVDAAWMALVQCAVALIPLRIYFRYNFVPRAIEDRVAHVGDPFRRPVVAFRAPRRRALGPRGRGREPLTPRVRAAAAPRAPETAREAVARAAKRAGDLGRSSIVLVGLFLALNIELQQTVVDELANVLLFLCILIGQTMRRTYDLWFKRLPEAWWPYVPQPLKESNFSEVIFFVFTIGCAGGGMAKLFSTPTPKIIRDNDTRR</sequence>
<dbReference type="PROSITE" id="PS50287">
    <property type="entry name" value="SRCR_2"/>
    <property type="match status" value="1"/>
</dbReference>
<name>A0ABR1FNH7_AURAN</name>
<evidence type="ECO:0000259" key="11">
    <source>
        <dbReference type="PROSITE" id="PS50287"/>
    </source>
</evidence>
<dbReference type="InterPro" id="IPR014010">
    <property type="entry name" value="REJ_dom"/>
</dbReference>
<comment type="similarity">
    <text evidence="2">Belongs to the polycystin family.</text>
</comment>
<dbReference type="EMBL" id="JBBJCI010000343">
    <property type="protein sequence ID" value="KAK7234153.1"/>
    <property type="molecule type" value="Genomic_DNA"/>
</dbReference>
<evidence type="ECO:0000256" key="4">
    <source>
        <dbReference type="ARBA" id="ARBA00022737"/>
    </source>
</evidence>
<keyword evidence="14" id="KW-1185">Reference proteome</keyword>
<reference evidence="13 14" key="1">
    <citation type="submission" date="2024-03" db="EMBL/GenBank/DDBJ databases">
        <title>Aureococcus anophagefferens CCMP1851 and Kratosvirus quantuckense: Draft genome of a second virus-susceptible host strain in the model system.</title>
        <authorList>
            <person name="Chase E."/>
            <person name="Truchon A.R."/>
            <person name="Schepens W."/>
            <person name="Wilhelm S.W."/>
        </authorList>
    </citation>
    <scope>NUCLEOTIDE SEQUENCE [LARGE SCALE GENOMIC DNA]</scope>
    <source>
        <strain evidence="13 14">CCMP1851</strain>
    </source>
</reference>
<dbReference type="PANTHER" id="PTHR46730:SF1">
    <property type="entry name" value="PLAT DOMAIN-CONTAINING PROTEIN"/>
    <property type="match status" value="1"/>
</dbReference>
<feature type="compositionally biased region" description="Pro residues" evidence="8">
    <location>
        <begin position="308"/>
        <end position="328"/>
    </location>
</feature>
<keyword evidence="5 9" id="KW-1133">Transmembrane helix</keyword>
<feature type="compositionally biased region" description="Low complexity" evidence="8">
    <location>
        <begin position="376"/>
        <end position="426"/>
    </location>
</feature>
<feature type="compositionally biased region" description="Low complexity" evidence="8">
    <location>
        <begin position="435"/>
        <end position="444"/>
    </location>
</feature>
<evidence type="ECO:0000256" key="5">
    <source>
        <dbReference type="ARBA" id="ARBA00022989"/>
    </source>
</evidence>
<feature type="transmembrane region" description="Helical" evidence="9">
    <location>
        <begin position="1277"/>
        <end position="1299"/>
    </location>
</feature>
<dbReference type="Gene3D" id="2.60.40.10">
    <property type="entry name" value="Immunoglobulins"/>
    <property type="match status" value="2"/>
</dbReference>
<feature type="domain" description="REJ" evidence="12">
    <location>
        <begin position="554"/>
        <end position="709"/>
    </location>
</feature>
<keyword evidence="10" id="KW-0732">Signal</keyword>
<evidence type="ECO:0000256" key="10">
    <source>
        <dbReference type="SAM" id="SignalP"/>
    </source>
</evidence>
<evidence type="ECO:0000313" key="14">
    <source>
        <dbReference type="Proteomes" id="UP001363151"/>
    </source>
</evidence>
<feature type="region of interest" description="Disordered" evidence="8">
    <location>
        <begin position="954"/>
        <end position="990"/>
    </location>
</feature>
<protein>
    <recommendedName>
        <fullName evidence="15">SRCR domain-containing protein</fullName>
    </recommendedName>
</protein>
<dbReference type="SUPFAM" id="SSF56487">
    <property type="entry name" value="SRCR-like"/>
    <property type="match status" value="1"/>
</dbReference>
<evidence type="ECO:0008006" key="15">
    <source>
        <dbReference type="Google" id="ProtNLM"/>
    </source>
</evidence>
<comment type="subcellular location">
    <subcellularLocation>
        <location evidence="1">Membrane</location>
    </subcellularLocation>
</comment>
<feature type="transmembrane region" description="Helical" evidence="9">
    <location>
        <begin position="1143"/>
        <end position="1161"/>
    </location>
</feature>
<evidence type="ECO:0000256" key="2">
    <source>
        <dbReference type="ARBA" id="ARBA00007200"/>
    </source>
</evidence>
<feature type="region of interest" description="Disordered" evidence="8">
    <location>
        <begin position="131"/>
        <end position="199"/>
    </location>
</feature>
<feature type="transmembrane region" description="Helical" evidence="9">
    <location>
        <begin position="1594"/>
        <end position="1613"/>
    </location>
</feature>
<organism evidence="13 14">
    <name type="scientific">Aureococcus anophagefferens</name>
    <name type="common">Harmful bloom alga</name>
    <dbReference type="NCBI Taxonomy" id="44056"/>
    <lineage>
        <taxon>Eukaryota</taxon>
        <taxon>Sar</taxon>
        <taxon>Stramenopiles</taxon>
        <taxon>Ochrophyta</taxon>
        <taxon>Pelagophyceae</taxon>
        <taxon>Pelagomonadales</taxon>
        <taxon>Pelagomonadaceae</taxon>
        <taxon>Aureococcus</taxon>
    </lineage>
</organism>
<feature type="region of interest" description="Disordered" evidence="8">
    <location>
        <begin position="299"/>
        <end position="336"/>
    </location>
</feature>
<dbReference type="Pfam" id="PF00530">
    <property type="entry name" value="SRCR"/>
    <property type="match status" value="1"/>
</dbReference>
<feature type="compositionally biased region" description="Pro residues" evidence="8">
    <location>
        <begin position="180"/>
        <end position="198"/>
    </location>
</feature>
<dbReference type="InterPro" id="IPR036772">
    <property type="entry name" value="SRCR-like_dom_sf"/>
</dbReference>
<dbReference type="InterPro" id="IPR001190">
    <property type="entry name" value="SRCR"/>
</dbReference>
<gene>
    <name evidence="13" type="ORF">SO694_00148041</name>
</gene>
<feature type="domain" description="SRCR" evidence="11">
    <location>
        <begin position="19"/>
        <end position="123"/>
    </location>
</feature>
<evidence type="ECO:0000259" key="12">
    <source>
        <dbReference type="PROSITE" id="PS51111"/>
    </source>
</evidence>
<feature type="transmembrane region" description="Helical" evidence="9">
    <location>
        <begin position="1349"/>
        <end position="1367"/>
    </location>
</feature>
<evidence type="ECO:0000256" key="3">
    <source>
        <dbReference type="ARBA" id="ARBA00022692"/>
    </source>
</evidence>
<dbReference type="InterPro" id="IPR002859">
    <property type="entry name" value="PKD/REJ-like"/>
</dbReference>
<dbReference type="Pfam" id="PF02010">
    <property type="entry name" value="REJ"/>
    <property type="match status" value="1"/>
</dbReference>
<evidence type="ECO:0000256" key="8">
    <source>
        <dbReference type="SAM" id="MobiDB-lite"/>
    </source>
</evidence>
<feature type="signal peptide" evidence="10">
    <location>
        <begin position="1"/>
        <end position="17"/>
    </location>
</feature>
<evidence type="ECO:0000313" key="13">
    <source>
        <dbReference type="EMBL" id="KAK7234153.1"/>
    </source>
</evidence>
<dbReference type="Gene3D" id="3.10.250.10">
    <property type="entry name" value="SRCR-like domain"/>
    <property type="match status" value="1"/>
</dbReference>
<comment type="caution">
    <text evidence="13">The sequence shown here is derived from an EMBL/GenBank/DDBJ whole genome shotgun (WGS) entry which is preliminary data.</text>
</comment>
<evidence type="ECO:0000256" key="6">
    <source>
        <dbReference type="ARBA" id="ARBA00023136"/>
    </source>
</evidence>
<dbReference type="PANTHER" id="PTHR46730">
    <property type="entry name" value="POLYCYSTIN-1"/>
    <property type="match status" value="1"/>
</dbReference>
<feature type="transmembrane region" description="Helical" evidence="9">
    <location>
        <begin position="1688"/>
        <end position="1704"/>
    </location>
</feature>
<feature type="transmembrane region" description="Helical" evidence="9">
    <location>
        <begin position="1560"/>
        <end position="1582"/>
    </location>
</feature>
<dbReference type="PROSITE" id="PS51111">
    <property type="entry name" value="REJ"/>
    <property type="match status" value="1"/>
</dbReference>
<evidence type="ECO:0000256" key="7">
    <source>
        <dbReference type="ARBA" id="ARBA00023157"/>
    </source>
</evidence>
<dbReference type="SMART" id="SM00202">
    <property type="entry name" value="SR"/>
    <property type="match status" value="1"/>
</dbReference>
<keyword evidence="7" id="KW-1015">Disulfide bond</keyword>
<feature type="region of interest" description="Disordered" evidence="8">
    <location>
        <begin position="376"/>
        <end position="444"/>
    </location>
</feature>
<dbReference type="InterPro" id="IPR013783">
    <property type="entry name" value="Ig-like_fold"/>
</dbReference>
<keyword evidence="3 9" id="KW-0812">Transmembrane</keyword>
<evidence type="ECO:0000256" key="1">
    <source>
        <dbReference type="ARBA" id="ARBA00004370"/>
    </source>
</evidence>
<evidence type="ECO:0000256" key="9">
    <source>
        <dbReference type="SAM" id="Phobius"/>
    </source>
</evidence>
<feature type="compositionally biased region" description="Basic residues" evidence="8">
    <location>
        <begin position="957"/>
        <end position="984"/>
    </location>
</feature>
<keyword evidence="6 9" id="KW-0472">Membrane</keyword>
<feature type="region of interest" description="Disordered" evidence="8">
    <location>
        <begin position="1167"/>
        <end position="1199"/>
    </location>
</feature>
<feature type="compositionally biased region" description="Pro residues" evidence="8">
    <location>
        <begin position="131"/>
        <end position="170"/>
    </location>
</feature>
<dbReference type="Proteomes" id="UP001363151">
    <property type="component" value="Unassembled WGS sequence"/>
</dbReference>
<proteinExistence type="inferred from homology"/>
<dbReference type="PRINTS" id="PR00258">
    <property type="entry name" value="SPERACTRCPTR"/>
</dbReference>